<dbReference type="SUPFAM" id="SSF53335">
    <property type="entry name" value="S-adenosyl-L-methionine-dependent methyltransferases"/>
    <property type="match status" value="1"/>
</dbReference>
<dbReference type="InterPro" id="IPR029063">
    <property type="entry name" value="SAM-dependent_MTases_sf"/>
</dbReference>
<sequence length="328" mass="36052">MAPLEFGHPEYWHTRFTKDPDVFDWLLPSNCLDKHISKAIEASTDPSPWIHHIGCGTSALSYHLRKLVKSPHQIHNTDFSVVAVDIGKRREGELFGEENASGQVHACRLEDSASATSPSSEHGTEDSNVAQGSRRSMRWSTINLLSLTDFTSLVSHDKPHPYTIIVDKSTSDSISCVDDVAIILPYPLQPVTTSTVKASRTTGTISQAKVKVKVHALHLLAVHLAYTTAPGGRWFAVSYSGSRFPFLPPYPTSSDEGLLSAELLENGFVHPGRLWRLESHERVEVPAVPAEEGRGKGGQGRGSAVVHRPQVMHNLYVLVRTDLGLEMV</sequence>
<accession>A0AAD6YSA4</accession>
<evidence type="ECO:0008006" key="4">
    <source>
        <dbReference type="Google" id="ProtNLM"/>
    </source>
</evidence>
<gene>
    <name evidence="2" type="ORF">GGX14DRAFT_554300</name>
</gene>
<comment type="caution">
    <text evidence="2">The sequence shown here is derived from an EMBL/GenBank/DDBJ whole genome shotgun (WGS) entry which is preliminary data.</text>
</comment>
<dbReference type="EMBL" id="JARJCW010000002">
    <property type="protein sequence ID" value="KAJ7228198.1"/>
    <property type="molecule type" value="Genomic_DNA"/>
</dbReference>
<organism evidence="2 3">
    <name type="scientific">Mycena pura</name>
    <dbReference type="NCBI Taxonomy" id="153505"/>
    <lineage>
        <taxon>Eukaryota</taxon>
        <taxon>Fungi</taxon>
        <taxon>Dikarya</taxon>
        <taxon>Basidiomycota</taxon>
        <taxon>Agaricomycotina</taxon>
        <taxon>Agaricomycetes</taxon>
        <taxon>Agaricomycetidae</taxon>
        <taxon>Agaricales</taxon>
        <taxon>Marasmiineae</taxon>
        <taxon>Mycenaceae</taxon>
        <taxon>Mycena</taxon>
    </lineage>
</organism>
<evidence type="ECO:0000313" key="2">
    <source>
        <dbReference type="EMBL" id="KAJ7228198.1"/>
    </source>
</evidence>
<evidence type="ECO:0000313" key="3">
    <source>
        <dbReference type="Proteomes" id="UP001219525"/>
    </source>
</evidence>
<protein>
    <recommendedName>
        <fullName evidence="4">Methyltransferase domain-containing protein</fullName>
    </recommendedName>
</protein>
<dbReference type="Proteomes" id="UP001219525">
    <property type="component" value="Unassembled WGS sequence"/>
</dbReference>
<proteinExistence type="predicted"/>
<feature type="compositionally biased region" description="Polar residues" evidence="1">
    <location>
        <begin position="113"/>
        <end position="133"/>
    </location>
</feature>
<dbReference type="AlphaFoldDB" id="A0AAD6YSA4"/>
<evidence type="ECO:0000256" key="1">
    <source>
        <dbReference type="SAM" id="MobiDB-lite"/>
    </source>
</evidence>
<feature type="region of interest" description="Disordered" evidence="1">
    <location>
        <begin position="111"/>
        <end position="133"/>
    </location>
</feature>
<dbReference type="Gene3D" id="3.40.50.150">
    <property type="entry name" value="Vaccinia Virus protein VP39"/>
    <property type="match status" value="1"/>
</dbReference>
<keyword evidence="3" id="KW-1185">Reference proteome</keyword>
<reference evidence="2" key="1">
    <citation type="submission" date="2023-03" db="EMBL/GenBank/DDBJ databases">
        <title>Massive genome expansion in bonnet fungi (Mycena s.s.) driven by repeated elements and novel gene families across ecological guilds.</title>
        <authorList>
            <consortium name="Lawrence Berkeley National Laboratory"/>
            <person name="Harder C.B."/>
            <person name="Miyauchi S."/>
            <person name="Viragh M."/>
            <person name="Kuo A."/>
            <person name="Thoen E."/>
            <person name="Andreopoulos B."/>
            <person name="Lu D."/>
            <person name="Skrede I."/>
            <person name="Drula E."/>
            <person name="Henrissat B."/>
            <person name="Morin E."/>
            <person name="Kohler A."/>
            <person name="Barry K."/>
            <person name="LaButti K."/>
            <person name="Morin E."/>
            <person name="Salamov A."/>
            <person name="Lipzen A."/>
            <person name="Mereny Z."/>
            <person name="Hegedus B."/>
            <person name="Baldrian P."/>
            <person name="Stursova M."/>
            <person name="Weitz H."/>
            <person name="Taylor A."/>
            <person name="Grigoriev I.V."/>
            <person name="Nagy L.G."/>
            <person name="Martin F."/>
            <person name="Kauserud H."/>
        </authorList>
    </citation>
    <scope>NUCLEOTIDE SEQUENCE</scope>
    <source>
        <strain evidence="2">9144</strain>
    </source>
</reference>
<name>A0AAD6YSA4_9AGAR</name>